<dbReference type="SMART" id="SM00935">
    <property type="entry name" value="OmpH"/>
    <property type="match status" value="1"/>
</dbReference>
<dbReference type="GO" id="GO:0050821">
    <property type="term" value="P:protein stabilization"/>
    <property type="evidence" value="ECO:0007669"/>
    <property type="project" value="TreeGrafter"/>
</dbReference>
<keyword evidence="2 4" id="KW-0732">Signal</keyword>
<evidence type="ECO:0000256" key="2">
    <source>
        <dbReference type="ARBA" id="ARBA00022729"/>
    </source>
</evidence>
<dbReference type="InterPro" id="IPR005632">
    <property type="entry name" value="Chaperone_Skp"/>
</dbReference>
<dbReference type="eggNOG" id="COG2825">
    <property type="taxonomic scope" value="Bacteria"/>
</dbReference>
<comment type="similarity">
    <text evidence="3">Belongs to the skp family.</text>
</comment>
<feature type="signal peptide" evidence="4">
    <location>
        <begin position="1"/>
        <end position="24"/>
    </location>
</feature>
<dbReference type="Pfam" id="PF03938">
    <property type="entry name" value="OmpH"/>
    <property type="match status" value="1"/>
</dbReference>
<dbReference type="Gene3D" id="3.30.910.20">
    <property type="entry name" value="Skp domain"/>
    <property type="match status" value="1"/>
</dbReference>
<evidence type="ECO:0000256" key="4">
    <source>
        <dbReference type="SAM" id="SignalP"/>
    </source>
</evidence>
<dbReference type="SUPFAM" id="SSF111384">
    <property type="entry name" value="OmpH-like"/>
    <property type="match status" value="1"/>
</dbReference>
<dbReference type="PANTHER" id="PTHR35089:SF1">
    <property type="entry name" value="CHAPERONE PROTEIN SKP"/>
    <property type="match status" value="1"/>
</dbReference>
<dbReference type="STRING" id="36870.gene:10368883"/>
<dbReference type="AlphaFoldDB" id="Q8D2H1"/>
<dbReference type="InterPro" id="IPR024930">
    <property type="entry name" value="Skp_dom_sf"/>
</dbReference>
<protein>
    <recommendedName>
        <fullName evidence="1">Chaperone protein Skp</fullName>
    </recommendedName>
</protein>
<evidence type="ECO:0000256" key="1">
    <source>
        <dbReference type="ARBA" id="ARBA00018026"/>
    </source>
</evidence>
<feature type="chain" id="PRO_5004307536" description="Chaperone protein Skp" evidence="4">
    <location>
        <begin position="25"/>
        <end position="169"/>
    </location>
</feature>
<proteinExistence type="inferred from homology"/>
<dbReference type="PANTHER" id="PTHR35089">
    <property type="entry name" value="CHAPERONE PROTEIN SKP"/>
    <property type="match status" value="1"/>
</dbReference>
<dbReference type="Proteomes" id="UP000000562">
    <property type="component" value="Chromosome"/>
</dbReference>
<organism evidence="5 6">
    <name type="scientific">Wigglesworthia glossinidia brevipalpis</name>
    <dbReference type="NCBI Taxonomy" id="36870"/>
    <lineage>
        <taxon>Bacteria</taxon>
        <taxon>Pseudomonadati</taxon>
        <taxon>Pseudomonadota</taxon>
        <taxon>Gammaproteobacteria</taxon>
        <taxon>Enterobacterales</taxon>
        <taxon>Erwiniaceae</taxon>
        <taxon>Wigglesworthia</taxon>
    </lineage>
</organism>
<dbReference type="KEGG" id="wbr:hlpA"/>
<sequence>MNKKFFISFFILFFAFASCKKSYANSNIAIINLVNIFQKSHQQALAAKKLEIEFQDRATELEFIQRDVNAKIEILKRNGNKMDINDRNNLEEALSAQKENFSNKAKYFDQDQIRRQNEEQNKILTQIKSVVKQVALEKGYNLVIDSSAIIYSNNINDITEDVLKKMDKK</sequence>
<evidence type="ECO:0000256" key="3">
    <source>
        <dbReference type="PIRNR" id="PIRNR002094"/>
    </source>
</evidence>
<accession>Q8D2H1</accession>
<dbReference type="PIRSF" id="PIRSF002094">
    <property type="entry name" value="OMP26_Skp"/>
    <property type="match status" value="1"/>
</dbReference>
<keyword evidence="6" id="KW-1185">Reference proteome</keyword>
<dbReference type="OrthoDB" id="7061584at2"/>
<reference evidence="5 6" key="1">
    <citation type="journal article" date="2002" name="Nat. Genet.">
        <title>Genome sequence of the endocellular obligate symbiont of tsetse flies, Wigglesworthia glossinidia.</title>
        <authorList>
            <person name="Akman L."/>
            <person name="Yamashita A."/>
            <person name="Watanabe H."/>
            <person name="Oshima K."/>
            <person name="Shiba T."/>
            <person name="Hattori M."/>
            <person name="Aksoy S."/>
        </authorList>
    </citation>
    <scope>NUCLEOTIDE SEQUENCE [LARGE SCALE GENOMIC DNA]</scope>
</reference>
<evidence type="ECO:0000313" key="6">
    <source>
        <dbReference type="Proteomes" id="UP000000562"/>
    </source>
</evidence>
<gene>
    <name evidence="5" type="primary">hlpA</name>
</gene>
<dbReference type="GO" id="GO:0051082">
    <property type="term" value="F:unfolded protein binding"/>
    <property type="evidence" value="ECO:0007669"/>
    <property type="project" value="InterPro"/>
</dbReference>
<dbReference type="HOGENOM" id="CLU_101388_2_0_6"/>
<dbReference type="PROSITE" id="PS51257">
    <property type="entry name" value="PROKAR_LIPOPROTEIN"/>
    <property type="match status" value="1"/>
</dbReference>
<dbReference type="GO" id="GO:0005829">
    <property type="term" value="C:cytosol"/>
    <property type="evidence" value="ECO:0007669"/>
    <property type="project" value="TreeGrafter"/>
</dbReference>
<dbReference type="EMBL" id="BA000021">
    <property type="protein sequence ID" value="BAC24529.1"/>
    <property type="molecule type" value="Genomic_DNA"/>
</dbReference>
<name>Q8D2H1_WIGBR</name>
<evidence type="ECO:0000313" key="5">
    <source>
        <dbReference type="EMBL" id="BAC24529.1"/>
    </source>
</evidence>